<gene>
    <name evidence="2" type="ORF">EGYM00163_LOCUS26851</name>
    <name evidence="3" type="ORF">EGYM00163_LOCUS26852</name>
</gene>
<evidence type="ECO:0000256" key="1">
    <source>
        <dbReference type="SAM" id="MobiDB-lite"/>
    </source>
</evidence>
<organism evidence="2">
    <name type="scientific">Eutreptiella gymnastica</name>
    <dbReference type="NCBI Taxonomy" id="73025"/>
    <lineage>
        <taxon>Eukaryota</taxon>
        <taxon>Discoba</taxon>
        <taxon>Euglenozoa</taxon>
        <taxon>Euglenida</taxon>
        <taxon>Spirocuta</taxon>
        <taxon>Euglenophyceae</taxon>
        <taxon>Eutreptiales</taxon>
        <taxon>Eutreptiaceae</taxon>
        <taxon>Eutreptiella</taxon>
    </lineage>
</organism>
<dbReference type="Gene3D" id="1.10.3660.10">
    <property type="entry name" value="6-phosphogluconate dehydrogenase C-terminal like domain"/>
    <property type="match status" value="1"/>
</dbReference>
<accession>A0A6T2B8S4</accession>
<dbReference type="EMBL" id="HBJA01076502">
    <property type="protein sequence ID" value="CAE0815693.1"/>
    <property type="molecule type" value="Transcribed_RNA"/>
</dbReference>
<evidence type="ECO:0000313" key="2">
    <source>
        <dbReference type="EMBL" id="CAE0815693.1"/>
    </source>
</evidence>
<protein>
    <submittedName>
        <fullName evidence="2">Uncharacterized protein</fullName>
    </submittedName>
</protein>
<name>A0A6T2B8S4_9EUGL</name>
<dbReference type="AlphaFoldDB" id="A0A6T2B8S4"/>
<evidence type="ECO:0000313" key="3">
    <source>
        <dbReference type="EMBL" id="CAE0815694.1"/>
    </source>
</evidence>
<feature type="compositionally biased region" description="Acidic residues" evidence="1">
    <location>
        <begin position="151"/>
        <end position="173"/>
    </location>
</feature>
<dbReference type="EMBL" id="HBJA01076503">
    <property type="protein sequence ID" value="CAE0815694.1"/>
    <property type="molecule type" value="Transcribed_RNA"/>
</dbReference>
<feature type="region of interest" description="Disordered" evidence="1">
    <location>
        <begin position="147"/>
        <end position="178"/>
    </location>
</feature>
<sequence length="248" mass="27346">MSFGTGVSSYSLSAPSFGTTSFSATPGALTVPPSYSATSFSATPGALTIPDLTGYTTSLELPKETQSQYPPRGTLRPKNDKLDRFVKLVVEKIDFSIEQARALAEDTMRMQNELAESITGGDPQLRADLVEANQEIHRLRAQLVTRLGGCNDDDEEEEEEEEEEEFEEAEDAAIPEASDQKFDLEGFKRALEVQYVLEQGPQIEDFIAQAKALTAEDISFIDTHRKVIEAMSSAETRKAYIDGLSEEF</sequence>
<proteinExistence type="predicted"/>
<reference evidence="2" key="1">
    <citation type="submission" date="2021-01" db="EMBL/GenBank/DDBJ databases">
        <authorList>
            <person name="Corre E."/>
            <person name="Pelletier E."/>
            <person name="Niang G."/>
            <person name="Scheremetjew M."/>
            <person name="Finn R."/>
            <person name="Kale V."/>
            <person name="Holt S."/>
            <person name="Cochrane G."/>
            <person name="Meng A."/>
            <person name="Brown T."/>
            <person name="Cohen L."/>
        </authorList>
    </citation>
    <scope>NUCLEOTIDE SEQUENCE</scope>
    <source>
        <strain evidence="2">CCMP1594</strain>
    </source>
</reference>